<reference evidence="1" key="1">
    <citation type="submission" date="2021-03" db="EMBL/GenBank/DDBJ databases">
        <title>Taxonomic study of Clostridium polyendosporum from meadow-gley soil under rice.</title>
        <authorList>
            <person name="Kobayashi H."/>
            <person name="Tanizawa Y."/>
            <person name="Yagura M."/>
        </authorList>
    </citation>
    <scope>NUCLEOTIDE SEQUENCE</scope>
    <source>
        <strain evidence="1">JCM 30710</strain>
    </source>
</reference>
<gene>
    <name evidence="1" type="ORF">CPJCM30710_08750</name>
</gene>
<dbReference type="AlphaFoldDB" id="A0A919RXR0"/>
<organism evidence="1 2">
    <name type="scientific">Clostridium polyendosporum</name>
    <dbReference type="NCBI Taxonomy" id="69208"/>
    <lineage>
        <taxon>Bacteria</taxon>
        <taxon>Bacillati</taxon>
        <taxon>Bacillota</taxon>
        <taxon>Clostridia</taxon>
        <taxon>Eubacteriales</taxon>
        <taxon>Clostridiaceae</taxon>
        <taxon>Clostridium</taxon>
    </lineage>
</organism>
<sequence length="110" mass="12825">MVATKKIHYRNLTEDLKKKIINIYYDRKELTFVEISDLLGVSEGSVARVLTESGINTKRKNRYTLNEEYFNIIDDENKAYILGLLYADGYVGDNHFNNFVLQLKDRDIKG</sequence>
<dbReference type="Proteomes" id="UP000679179">
    <property type="component" value="Unassembled WGS sequence"/>
</dbReference>
<comment type="caution">
    <text evidence="1">The sequence shown here is derived from an EMBL/GenBank/DDBJ whole genome shotgun (WGS) entry which is preliminary data.</text>
</comment>
<dbReference type="EMBL" id="BOPZ01000005">
    <property type="protein sequence ID" value="GIM28209.1"/>
    <property type="molecule type" value="Genomic_DNA"/>
</dbReference>
<name>A0A919RXR0_9CLOT</name>
<accession>A0A919RXR0</accession>
<keyword evidence="2" id="KW-1185">Reference proteome</keyword>
<proteinExistence type="predicted"/>
<dbReference type="RefSeq" id="WP_212902952.1">
    <property type="nucleotide sequence ID" value="NZ_BOPZ01000005.1"/>
</dbReference>
<protein>
    <submittedName>
        <fullName evidence="1">Uncharacterized protein</fullName>
    </submittedName>
</protein>
<evidence type="ECO:0000313" key="2">
    <source>
        <dbReference type="Proteomes" id="UP000679179"/>
    </source>
</evidence>
<evidence type="ECO:0000313" key="1">
    <source>
        <dbReference type="EMBL" id="GIM28209.1"/>
    </source>
</evidence>